<dbReference type="PANTHER" id="PTHR43279:SF1">
    <property type="entry name" value="CATECHOL-2,3-DIOXYGENASE"/>
    <property type="match status" value="1"/>
</dbReference>
<gene>
    <name evidence="2" type="ORF">ETSY1_20475</name>
</gene>
<sequence length="165" mass="18804">MSYKPKGLGHVNIYVRNAERSRAWYEDLLGLHTYDFTPGRAAFMSADLDVSHEVALIEVGDEADSPRKGQVGLNHMAWYMHSLDDLKELYYRIKEKQIPIERISDHGLSIGIYLKDPDGNGLEVSYELPRSEWGREDHLFMSGGTEKGRFSGPWDEEMAAQEAAR</sequence>
<accession>W4LIT1</accession>
<dbReference type="HOGENOM" id="CLU_046006_19_0_7"/>
<dbReference type="InterPro" id="IPR029068">
    <property type="entry name" value="Glyas_Bleomycin-R_OHBP_Dase"/>
</dbReference>
<evidence type="ECO:0000313" key="2">
    <source>
        <dbReference type="EMBL" id="ETW98018.1"/>
    </source>
</evidence>
<name>W4LIT1_ENTF1</name>
<protein>
    <recommendedName>
        <fullName evidence="1">VOC domain-containing protein</fullName>
    </recommendedName>
</protein>
<dbReference type="AlphaFoldDB" id="W4LIT1"/>
<proteinExistence type="predicted"/>
<organism evidence="2 3">
    <name type="scientific">Entotheonella factor</name>
    <dbReference type="NCBI Taxonomy" id="1429438"/>
    <lineage>
        <taxon>Bacteria</taxon>
        <taxon>Pseudomonadati</taxon>
        <taxon>Nitrospinota/Tectimicrobiota group</taxon>
        <taxon>Candidatus Tectimicrobiota</taxon>
        <taxon>Candidatus Entotheonellia</taxon>
        <taxon>Candidatus Entotheonellales</taxon>
        <taxon>Candidatus Entotheonellaceae</taxon>
        <taxon>Candidatus Entotheonella</taxon>
    </lineage>
</organism>
<dbReference type="Pfam" id="PF00903">
    <property type="entry name" value="Glyoxalase"/>
    <property type="match status" value="1"/>
</dbReference>
<dbReference type="EMBL" id="AZHW01000595">
    <property type="protein sequence ID" value="ETW98018.1"/>
    <property type="molecule type" value="Genomic_DNA"/>
</dbReference>
<evidence type="ECO:0000259" key="1">
    <source>
        <dbReference type="PROSITE" id="PS51819"/>
    </source>
</evidence>
<comment type="caution">
    <text evidence="2">The sequence shown here is derived from an EMBL/GenBank/DDBJ whole genome shotgun (WGS) entry which is preliminary data.</text>
</comment>
<evidence type="ECO:0000313" key="3">
    <source>
        <dbReference type="Proteomes" id="UP000019141"/>
    </source>
</evidence>
<reference evidence="2 3" key="1">
    <citation type="journal article" date="2014" name="Nature">
        <title>An environmental bacterial taxon with a large and distinct metabolic repertoire.</title>
        <authorList>
            <person name="Wilson M.C."/>
            <person name="Mori T."/>
            <person name="Ruckert C."/>
            <person name="Uria A.R."/>
            <person name="Helf M.J."/>
            <person name="Takada K."/>
            <person name="Gernert C."/>
            <person name="Steffens U.A."/>
            <person name="Heycke N."/>
            <person name="Schmitt S."/>
            <person name="Rinke C."/>
            <person name="Helfrich E.J."/>
            <person name="Brachmann A.O."/>
            <person name="Gurgui C."/>
            <person name="Wakimoto T."/>
            <person name="Kracht M."/>
            <person name="Crusemann M."/>
            <person name="Hentschel U."/>
            <person name="Abe I."/>
            <person name="Matsunaga S."/>
            <person name="Kalinowski J."/>
            <person name="Takeyama H."/>
            <person name="Piel J."/>
        </authorList>
    </citation>
    <scope>NUCLEOTIDE SEQUENCE [LARGE SCALE GENOMIC DNA]</scope>
    <source>
        <strain evidence="3">TSY1</strain>
    </source>
</reference>
<dbReference type="SUPFAM" id="SSF54593">
    <property type="entry name" value="Glyoxalase/Bleomycin resistance protein/Dihydroxybiphenyl dioxygenase"/>
    <property type="match status" value="1"/>
</dbReference>
<dbReference type="PANTHER" id="PTHR43279">
    <property type="entry name" value="CATECHOL-2,3-DIOXYGENASE"/>
    <property type="match status" value="1"/>
</dbReference>
<dbReference type="InterPro" id="IPR004360">
    <property type="entry name" value="Glyas_Fos-R_dOase_dom"/>
</dbReference>
<dbReference type="Proteomes" id="UP000019141">
    <property type="component" value="Unassembled WGS sequence"/>
</dbReference>
<dbReference type="PROSITE" id="PS51819">
    <property type="entry name" value="VOC"/>
    <property type="match status" value="1"/>
</dbReference>
<feature type="domain" description="VOC" evidence="1">
    <location>
        <begin position="7"/>
        <end position="127"/>
    </location>
</feature>
<dbReference type="InterPro" id="IPR037523">
    <property type="entry name" value="VOC_core"/>
</dbReference>
<dbReference type="Gene3D" id="3.10.180.10">
    <property type="entry name" value="2,3-Dihydroxybiphenyl 1,2-Dioxygenase, domain 1"/>
    <property type="match status" value="1"/>
</dbReference>
<keyword evidence="3" id="KW-1185">Reference proteome</keyword>